<dbReference type="EMBL" id="JBHLWN010000026">
    <property type="protein sequence ID" value="MFC0212101.1"/>
    <property type="molecule type" value="Genomic_DNA"/>
</dbReference>
<gene>
    <name evidence="1" type="ORF">ACFFK0_06470</name>
</gene>
<accession>A0ABV6DHH4</accession>
<proteinExistence type="predicted"/>
<sequence>MFRRKTGFKVEGHQIRFECLGHKVKGLEIWYENKRVRDVFKDMPYSNSVVEAFRAYKEDSDINYQYLLITDNMDKSDNWFYRQNKVWVVTLKYVLETIVQALSLQNIDIEPLRRFIDRCRCLTSNSIMSCS</sequence>
<dbReference type="Proteomes" id="UP001589776">
    <property type="component" value="Unassembled WGS sequence"/>
</dbReference>
<name>A0ABV6DHH4_9BACL</name>
<dbReference type="RefSeq" id="WP_377469189.1">
    <property type="nucleotide sequence ID" value="NZ_JBHLWN010000026.1"/>
</dbReference>
<organism evidence="1 2">
    <name type="scientific">Paenibacillus chartarius</name>
    <dbReference type="NCBI Taxonomy" id="747481"/>
    <lineage>
        <taxon>Bacteria</taxon>
        <taxon>Bacillati</taxon>
        <taxon>Bacillota</taxon>
        <taxon>Bacilli</taxon>
        <taxon>Bacillales</taxon>
        <taxon>Paenibacillaceae</taxon>
        <taxon>Paenibacillus</taxon>
    </lineage>
</organism>
<reference evidence="1 2" key="1">
    <citation type="submission" date="2024-09" db="EMBL/GenBank/DDBJ databases">
        <authorList>
            <person name="Sun Q."/>
            <person name="Mori K."/>
        </authorList>
    </citation>
    <scope>NUCLEOTIDE SEQUENCE [LARGE SCALE GENOMIC DNA]</scope>
    <source>
        <strain evidence="1 2">CCM 7759</strain>
    </source>
</reference>
<evidence type="ECO:0000313" key="2">
    <source>
        <dbReference type="Proteomes" id="UP001589776"/>
    </source>
</evidence>
<protein>
    <submittedName>
        <fullName evidence="1">Uncharacterized protein</fullName>
    </submittedName>
</protein>
<keyword evidence="2" id="KW-1185">Reference proteome</keyword>
<comment type="caution">
    <text evidence="1">The sequence shown here is derived from an EMBL/GenBank/DDBJ whole genome shotgun (WGS) entry which is preliminary data.</text>
</comment>
<evidence type="ECO:0000313" key="1">
    <source>
        <dbReference type="EMBL" id="MFC0212101.1"/>
    </source>
</evidence>